<dbReference type="GO" id="GO:0005524">
    <property type="term" value="F:ATP binding"/>
    <property type="evidence" value="ECO:0007669"/>
    <property type="project" value="UniProtKB-KW"/>
</dbReference>
<dbReference type="EMBL" id="MGDD01000095">
    <property type="protein sequence ID" value="OGL47164.1"/>
    <property type="molecule type" value="Genomic_DNA"/>
</dbReference>
<evidence type="ECO:0000256" key="4">
    <source>
        <dbReference type="ARBA" id="ARBA00040480"/>
    </source>
</evidence>
<evidence type="ECO:0000256" key="3">
    <source>
        <dbReference type="ARBA" id="ARBA00038088"/>
    </source>
</evidence>
<comment type="caution">
    <text evidence="6">The sequence shown here is derived from an EMBL/GenBank/DDBJ whole genome shotgun (WGS) entry which is preliminary data.</text>
</comment>
<reference evidence="6 7" key="1">
    <citation type="journal article" date="2016" name="Nat. Commun.">
        <title>Thousands of microbial genomes shed light on interconnected biogeochemical processes in an aquifer system.</title>
        <authorList>
            <person name="Anantharaman K."/>
            <person name="Brown C.T."/>
            <person name="Hug L.A."/>
            <person name="Sharon I."/>
            <person name="Castelle C.J."/>
            <person name="Probst A.J."/>
            <person name="Thomas B.C."/>
            <person name="Singh A."/>
            <person name="Wilkins M.J."/>
            <person name="Karaoz U."/>
            <person name="Brodie E.L."/>
            <person name="Williams K.H."/>
            <person name="Hubbard S.S."/>
            <person name="Banfield J.F."/>
        </authorList>
    </citation>
    <scope>NUCLEOTIDE SEQUENCE [LARGE SCALE GENOMIC DNA]</scope>
</reference>
<evidence type="ECO:0000313" key="6">
    <source>
        <dbReference type="EMBL" id="OGL47164.1"/>
    </source>
</evidence>
<dbReference type="Proteomes" id="UP000179266">
    <property type="component" value="Unassembled WGS sequence"/>
</dbReference>
<dbReference type="GO" id="GO:0016887">
    <property type="term" value="F:ATP hydrolysis activity"/>
    <property type="evidence" value="ECO:0007669"/>
    <property type="project" value="InterPro"/>
</dbReference>
<keyword evidence="1" id="KW-0547">Nucleotide-binding</keyword>
<evidence type="ECO:0000313" key="7">
    <source>
        <dbReference type="Proteomes" id="UP000179266"/>
    </source>
</evidence>
<organism evidence="6 7">
    <name type="scientific">Candidatus Schekmanbacteria bacterium RBG_13_48_7</name>
    <dbReference type="NCBI Taxonomy" id="1817878"/>
    <lineage>
        <taxon>Bacteria</taxon>
        <taxon>Candidatus Schekmaniibacteriota</taxon>
    </lineage>
</organism>
<dbReference type="Gene3D" id="3.40.50.300">
    <property type="entry name" value="P-loop containing nucleotide triphosphate hydrolases"/>
    <property type="match status" value="2"/>
</dbReference>
<feature type="domain" description="AAA+ ATPase" evidence="5">
    <location>
        <begin position="318"/>
        <end position="453"/>
    </location>
</feature>
<evidence type="ECO:0000256" key="1">
    <source>
        <dbReference type="ARBA" id="ARBA00022741"/>
    </source>
</evidence>
<name>A0A1F7S1N6_9BACT</name>
<comment type="similarity">
    <text evidence="3">Belongs to the AAA ATPase family. Highly divergent.</text>
</comment>
<evidence type="ECO:0000256" key="2">
    <source>
        <dbReference type="ARBA" id="ARBA00022840"/>
    </source>
</evidence>
<dbReference type="InterPro" id="IPR003593">
    <property type="entry name" value="AAA+_ATPase"/>
</dbReference>
<dbReference type="AlphaFoldDB" id="A0A1F7S1N6"/>
<dbReference type="Gene3D" id="1.10.8.60">
    <property type="match status" value="2"/>
</dbReference>
<gene>
    <name evidence="6" type="ORF">A2161_14225</name>
</gene>
<evidence type="ECO:0000259" key="5">
    <source>
        <dbReference type="SMART" id="SM00382"/>
    </source>
</evidence>
<protein>
    <recommendedName>
        <fullName evidence="4">Uncharacterized AAA domain-containing protein ycf46</fullName>
    </recommendedName>
</protein>
<dbReference type="SUPFAM" id="SSF52540">
    <property type="entry name" value="P-loop containing nucleoside triphosphate hydrolases"/>
    <property type="match status" value="2"/>
</dbReference>
<dbReference type="InterPro" id="IPR003959">
    <property type="entry name" value="ATPase_AAA_core"/>
</dbReference>
<keyword evidence="2" id="KW-0067">ATP-binding</keyword>
<sequence length="576" mass="65726">MIDSEFLKSLPQWAVELAEKYFTHTVSQFVIHGAIRDLVPQRLESNIKFESLKDFLINVIFPQREFIIQLDRASGFTFPNSEMAQDFTRVMKSIDVVSGTTYHERMPRDVGTSLNLLEKYMKLKAFDKKGIAVIIDYAETIVPAGELAYASADDRNALITLRKWANDPQILNADITICLLTESLQELNPAVVRNPYTAVIEIELPDKEERLEFITAETKTRDFQTISEVTAPLLAELTSGLSRIHIRRILSEAIRNNKKIEKKYIMDRKKELIESECYGLLEFIQPKYSLDMVAGHEAVKTELRNAAKMIQEGYLEVLPMGYLICGPVGTGKTFMVTCFTGDIGIPCVTILNFRSKWQGVTEANMQKILSILKAMGPLGVIIDEADAFLGDRNEEGDSGTSSRVFSQIASFMSNTDYRGKVIWFLLTARPDLLPVDLKRQGRAEEHLALFHPVSDDERQKLCEVFIKKNKINTNVKDFKPLFKEEHQKLSGADIESVCIRAKKSSFIKNHKSVTYKDFEQAFEEFIPPIYTQEITYQILVAVLECTNRNLIPEEYRKISKLEIAKQVKELSYLIEK</sequence>
<accession>A0A1F7S1N6</accession>
<proteinExistence type="inferred from homology"/>
<dbReference type="PANTHER" id="PTHR42960">
    <property type="entry name" value="YCF46 PROTEIN"/>
    <property type="match status" value="1"/>
</dbReference>
<dbReference type="InterPro" id="IPR027417">
    <property type="entry name" value="P-loop_NTPase"/>
</dbReference>
<dbReference type="Pfam" id="PF00004">
    <property type="entry name" value="AAA"/>
    <property type="match status" value="1"/>
</dbReference>
<dbReference type="CDD" id="cd19481">
    <property type="entry name" value="RecA-like_protease"/>
    <property type="match status" value="1"/>
</dbReference>
<dbReference type="InterPro" id="IPR052381">
    <property type="entry name" value="AAA_domain_protein"/>
</dbReference>
<dbReference type="PANTHER" id="PTHR42960:SF1">
    <property type="entry name" value="YCF46 PROTEIN"/>
    <property type="match status" value="1"/>
</dbReference>
<dbReference type="SMART" id="SM00382">
    <property type="entry name" value="AAA"/>
    <property type="match status" value="1"/>
</dbReference>